<dbReference type="EMBL" id="JAUJEB010000007">
    <property type="protein sequence ID" value="MDN5215700.1"/>
    <property type="molecule type" value="Genomic_DNA"/>
</dbReference>
<evidence type="ECO:0000313" key="3">
    <source>
        <dbReference type="Proteomes" id="UP001172083"/>
    </source>
</evidence>
<protein>
    <submittedName>
        <fullName evidence="2">Uridine kinase</fullName>
        <ecNumber evidence="2">2.7.1.48</ecNumber>
    </submittedName>
</protein>
<evidence type="ECO:0000313" key="2">
    <source>
        <dbReference type="EMBL" id="MDN5215700.1"/>
    </source>
</evidence>
<name>A0ABT8LD46_9BACT</name>
<dbReference type="Pfam" id="PF00485">
    <property type="entry name" value="PRK"/>
    <property type="match status" value="1"/>
</dbReference>
<reference evidence="2" key="1">
    <citation type="submission" date="2023-06" db="EMBL/GenBank/DDBJ databases">
        <title>Genomic of Agaribacillus aureum.</title>
        <authorList>
            <person name="Wang G."/>
        </authorList>
    </citation>
    <scope>NUCLEOTIDE SEQUENCE</scope>
    <source>
        <strain evidence="2">BMA12</strain>
    </source>
</reference>
<organism evidence="2 3">
    <name type="scientific">Agaribacillus aureus</name>
    <dbReference type="NCBI Taxonomy" id="3051825"/>
    <lineage>
        <taxon>Bacteria</taxon>
        <taxon>Pseudomonadati</taxon>
        <taxon>Bacteroidota</taxon>
        <taxon>Cytophagia</taxon>
        <taxon>Cytophagales</taxon>
        <taxon>Splendidivirgaceae</taxon>
        <taxon>Agaribacillus</taxon>
    </lineage>
</organism>
<dbReference type="GO" id="GO:0004849">
    <property type="term" value="F:uridine kinase activity"/>
    <property type="evidence" value="ECO:0007669"/>
    <property type="project" value="UniProtKB-EC"/>
</dbReference>
<evidence type="ECO:0000259" key="1">
    <source>
        <dbReference type="Pfam" id="PF00485"/>
    </source>
</evidence>
<keyword evidence="2" id="KW-0418">Kinase</keyword>
<dbReference type="InterPro" id="IPR006083">
    <property type="entry name" value="PRK/URK"/>
</dbReference>
<dbReference type="SUPFAM" id="SSF52540">
    <property type="entry name" value="P-loop containing nucleoside triphosphate hydrolases"/>
    <property type="match status" value="1"/>
</dbReference>
<dbReference type="PRINTS" id="PR00988">
    <property type="entry name" value="URIDINKINASE"/>
</dbReference>
<gene>
    <name evidence="2" type="primary">udk</name>
    <name evidence="2" type="ORF">QQ020_26720</name>
</gene>
<dbReference type="RefSeq" id="WP_346761038.1">
    <property type="nucleotide sequence ID" value="NZ_JAUJEB010000007.1"/>
</dbReference>
<comment type="caution">
    <text evidence="2">The sequence shown here is derived from an EMBL/GenBank/DDBJ whole genome shotgun (WGS) entry which is preliminary data.</text>
</comment>
<dbReference type="NCBIfam" id="NF004018">
    <property type="entry name" value="PRK05480.1"/>
    <property type="match status" value="1"/>
</dbReference>
<proteinExistence type="predicted"/>
<dbReference type="InterPro" id="IPR027417">
    <property type="entry name" value="P-loop_NTPase"/>
</dbReference>
<dbReference type="Gene3D" id="3.40.50.300">
    <property type="entry name" value="P-loop containing nucleotide triphosphate hydrolases"/>
    <property type="match status" value="1"/>
</dbReference>
<dbReference type="PANTHER" id="PTHR10285">
    <property type="entry name" value="URIDINE KINASE"/>
    <property type="match status" value="1"/>
</dbReference>
<accession>A0ABT8LD46</accession>
<dbReference type="EC" id="2.7.1.48" evidence="2"/>
<dbReference type="Proteomes" id="UP001172083">
    <property type="component" value="Unassembled WGS sequence"/>
</dbReference>
<sequence>MKSCYLVGVTGGSGSGKTYFLNQLTKNFTEAELCLLSQDNYYRDIREQPIDDNGIENFDRPESMDYALFARDIQALKEGKTVEKLEYTFNNPNASPKTLLIKPAPIIIVEGIFVFYYKKIADMLDLKIFIEAKEHIKLKRRIIRDNQERGYDMEDVLYRYENHVAPTYTRFIQPYKHDSDLIIPNNKDMKNATEILITYLKSKI</sequence>
<keyword evidence="3" id="KW-1185">Reference proteome</keyword>
<keyword evidence="2" id="KW-0808">Transferase</keyword>
<feature type="domain" description="Phosphoribulokinase/uridine kinase" evidence="1">
    <location>
        <begin position="7"/>
        <end position="188"/>
    </location>
</feature>